<proteinExistence type="predicted"/>
<dbReference type="AlphaFoldDB" id="A0A067TN45"/>
<evidence type="ECO:0000256" key="1">
    <source>
        <dbReference type="SAM" id="MobiDB-lite"/>
    </source>
</evidence>
<protein>
    <submittedName>
        <fullName evidence="2">Uncharacterized protein</fullName>
    </submittedName>
</protein>
<organism evidence="2 3">
    <name type="scientific">Galerina marginata (strain CBS 339.88)</name>
    <dbReference type="NCBI Taxonomy" id="685588"/>
    <lineage>
        <taxon>Eukaryota</taxon>
        <taxon>Fungi</taxon>
        <taxon>Dikarya</taxon>
        <taxon>Basidiomycota</taxon>
        <taxon>Agaricomycotina</taxon>
        <taxon>Agaricomycetes</taxon>
        <taxon>Agaricomycetidae</taxon>
        <taxon>Agaricales</taxon>
        <taxon>Agaricineae</taxon>
        <taxon>Strophariaceae</taxon>
        <taxon>Galerina</taxon>
    </lineage>
</organism>
<evidence type="ECO:0000313" key="3">
    <source>
        <dbReference type="Proteomes" id="UP000027222"/>
    </source>
</evidence>
<accession>A0A067TN45</accession>
<sequence>MSHPRSWFKLQASNSRLSSRRLRPAASTPNSYDSALHPGLHQHQPRRVCAYTLLIPEYRSISLFGRTATATRALCCCFWGWCCSSWKEWLWLGRDEETRIWTRFSRTPAKYGYGHVDRQGSSTCLSTRIKPLITFETWRQGLPIIANKDRQFNDVSDGMFLPCVMYSRTWLYAPYPPPFERRRRFIFTSNRPSVLPRHSWR</sequence>
<name>A0A067TN45_GALM3</name>
<dbReference type="EMBL" id="KL142368">
    <property type="protein sequence ID" value="KDR84581.1"/>
    <property type="molecule type" value="Genomic_DNA"/>
</dbReference>
<feature type="region of interest" description="Disordered" evidence="1">
    <location>
        <begin position="18"/>
        <end position="39"/>
    </location>
</feature>
<gene>
    <name evidence="2" type="ORF">GALMADRAFT_717936</name>
</gene>
<dbReference type="Proteomes" id="UP000027222">
    <property type="component" value="Unassembled WGS sequence"/>
</dbReference>
<keyword evidence="3" id="KW-1185">Reference proteome</keyword>
<evidence type="ECO:0000313" key="2">
    <source>
        <dbReference type="EMBL" id="KDR84581.1"/>
    </source>
</evidence>
<dbReference type="HOGENOM" id="CLU_1360496_0_0_1"/>
<reference evidence="3" key="1">
    <citation type="journal article" date="2014" name="Proc. Natl. Acad. Sci. U.S.A.">
        <title>Extensive sampling of basidiomycete genomes demonstrates inadequacy of the white-rot/brown-rot paradigm for wood decay fungi.</title>
        <authorList>
            <person name="Riley R."/>
            <person name="Salamov A.A."/>
            <person name="Brown D.W."/>
            <person name="Nagy L.G."/>
            <person name="Floudas D."/>
            <person name="Held B.W."/>
            <person name="Levasseur A."/>
            <person name="Lombard V."/>
            <person name="Morin E."/>
            <person name="Otillar R."/>
            <person name="Lindquist E.A."/>
            <person name="Sun H."/>
            <person name="LaButti K.M."/>
            <person name="Schmutz J."/>
            <person name="Jabbour D."/>
            <person name="Luo H."/>
            <person name="Baker S.E."/>
            <person name="Pisabarro A.G."/>
            <person name="Walton J.D."/>
            <person name="Blanchette R.A."/>
            <person name="Henrissat B."/>
            <person name="Martin F."/>
            <person name="Cullen D."/>
            <person name="Hibbett D.S."/>
            <person name="Grigoriev I.V."/>
        </authorList>
    </citation>
    <scope>NUCLEOTIDE SEQUENCE [LARGE SCALE GENOMIC DNA]</scope>
    <source>
        <strain evidence="3">CBS 339.88</strain>
    </source>
</reference>